<organism evidence="1">
    <name type="scientific">Amphimedon queenslandica</name>
    <name type="common">Sponge</name>
    <dbReference type="NCBI Taxonomy" id="400682"/>
    <lineage>
        <taxon>Eukaryota</taxon>
        <taxon>Metazoa</taxon>
        <taxon>Porifera</taxon>
        <taxon>Demospongiae</taxon>
        <taxon>Heteroscleromorpha</taxon>
        <taxon>Haplosclerida</taxon>
        <taxon>Niphatidae</taxon>
        <taxon>Amphimedon</taxon>
    </lineage>
</organism>
<name>A0A1X7V1H2_AMPQE</name>
<dbReference type="InParanoid" id="A0A1X7V1H2"/>
<accession>A0A1X7V1H2</accession>
<reference evidence="1" key="1">
    <citation type="submission" date="2017-05" db="UniProtKB">
        <authorList>
            <consortium name="EnsemblMetazoa"/>
        </authorList>
    </citation>
    <scope>IDENTIFICATION</scope>
</reference>
<sequence>WAIVFCQKCAIVHVYTGSWLISKMVITQEISVRIGSNLLHSISI</sequence>
<dbReference type="AlphaFoldDB" id="A0A1X7V1H2"/>
<protein>
    <submittedName>
        <fullName evidence="1">Uncharacterized protein</fullName>
    </submittedName>
</protein>
<dbReference type="EnsemblMetazoa" id="Aqu2.1.33639_001">
    <property type="protein sequence ID" value="Aqu2.1.33639_001"/>
    <property type="gene ID" value="Aqu2.1.33639"/>
</dbReference>
<evidence type="ECO:0000313" key="1">
    <source>
        <dbReference type="EnsemblMetazoa" id="Aqu2.1.33639_001"/>
    </source>
</evidence>
<proteinExistence type="predicted"/>